<evidence type="ECO:0000313" key="1">
    <source>
        <dbReference type="EMBL" id="UQZ82153.1"/>
    </source>
</evidence>
<accession>A0ABY4RKQ6</accession>
<dbReference type="EMBL" id="CP027059">
    <property type="protein sequence ID" value="UQZ82153.1"/>
    <property type="molecule type" value="Genomic_DNA"/>
</dbReference>
<sequence>MDMKERIALLRQHEPDCYGACLYLLQSEQMACEAAQHALCALARSDAFFTADAKTRSVLLRKQAMQSSLQIKKQTLHSAMA</sequence>
<reference evidence="1" key="2">
    <citation type="journal article" date="2021" name="J Anim Sci Technol">
        <title>Complete genome sequence of Paenibacillus konkukensis sp. nov. SK3146 as a potential probiotic strain.</title>
        <authorList>
            <person name="Jung H.I."/>
            <person name="Park S."/>
            <person name="Niu K.M."/>
            <person name="Lee S.W."/>
            <person name="Kothari D."/>
            <person name="Yi K.J."/>
            <person name="Kim S.K."/>
        </authorList>
    </citation>
    <scope>NUCLEOTIDE SEQUENCE</scope>
    <source>
        <strain evidence="1">SK3146</strain>
    </source>
</reference>
<gene>
    <name evidence="1" type="ORF">SK3146_01310</name>
</gene>
<protein>
    <submittedName>
        <fullName evidence="1">Uncharacterized protein</fullName>
    </submittedName>
</protein>
<reference evidence="1" key="1">
    <citation type="submission" date="2018-02" db="EMBL/GenBank/DDBJ databases">
        <authorList>
            <person name="Kim S.-K."/>
            <person name="Jung H.-I."/>
            <person name="Lee S.-W."/>
        </authorList>
    </citation>
    <scope>NUCLEOTIDE SEQUENCE</scope>
    <source>
        <strain evidence="1">SK3146</strain>
    </source>
</reference>
<proteinExistence type="predicted"/>
<keyword evidence="2" id="KW-1185">Reference proteome</keyword>
<organism evidence="1 2">
    <name type="scientific">Paenibacillus konkukensis</name>
    <dbReference type="NCBI Taxonomy" id="2020716"/>
    <lineage>
        <taxon>Bacteria</taxon>
        <taxon>Bacillati</taxon>
        <taxon>Bacillota</taxon>
        <taxon>Bacilli</taxon>
        <taxon>Bacillales</taxon>
        <taxon>Paenibacillaceae</taxon>
        <taxon>Paenibacillus</taxon>
    </lineage>
</organism>
<name>A0ABY4RKQ6_9BACL</name>
<evidence type="ECO:0000313" key="2">
    <source>
        <dbReference type="Proteomes" id="UP001057134"/>
    </source>
</evidence>
<dbReference type="Proteomes" id="UP001057134">
    <property type="component" value="Chromosome"/>
</dbReference>